<dbReference type="RefSeq" id="WP_015030806.1">
    <property type="nucleotide sequence ID" value="NC_018748.1"/>
</dbReference>
<protein>
    <submittedName>
        <fullName evidence="7">Peptidase S8 and S53 subtilisin kexin sedolisin</fullName>
    </submittedName>
</protein>
<name>A0ABM5N6R0_EMTOG</name>
<evidence type="ECO:0000256" key="4">
    <source>
        <dbReference type="ARBA" id="ARBA00022825"/>
    </source>
</evidence>
<dbReference type="Pfam" id="PF00082">
    <property type="entry name" value="Peptidase_S8"/>
    <property type="match status" value="1"/>
</dbReference>
<dbReference type="EMBL" id="CP002961">
    <property type="protein sequence ID" value="AFK05118.1"/>
    <property type="molecule type" value="Genomic_DNA"/>
</dbReference>
<proteinExistence type="inferred from homology"/>
<dbReference type="InterPro" id="IPR036852">
    <property type="entry name" value="Peptidase_S8/S53_dom_sf"/>
</dbReference>
<feature type="active site" description="Charge relay system" evidence="5">
    <location>
        <position position="212"/>
    </location>
</feature>
<feature type="domain" description="Peptidase S8/S53" evidence="6">
    <location>
        <begin position="157"/>
        <end position="427"/>
    </location>
</feature>
<evidence type="ECO:0000259" key="6">
    <source>
        <dbReference type="Pfam" id="PF00082"/>
    </source>
</evidence>
<keyword evidence="4 5" id="KW-0720">Serine protease</keyword>
<evidence type="ECO:0000256" key="2">
    <source>
        <dbReference type="ARBA" id="ARBA00022670"/>
    </source>
</evidence>
<dbReference type="PROSITE" id="PS00138">
    <property type="entry name" value="SUBTILASE_SER"/>
    <property type="match status" value="1"/>
</dbReference>
<keyword evidence="3 5" id="KW-0378">Hydrolase</keyword>
<sequence length="523" mass="58432">MARIRQILSLIIIFLAFEAQLLAQDNKYWIVLKDKNLKSEPAISTKTKENRRKLGLKESQWSDLPINNDYLSKLQDNDIKVLQKSKWLNAVSAVIPTHQLDWVVRLGFVKEIIPISKFDLLTIDKPKPTSVNEEDIRVDFAMKQVGIEHFLNAGLSGEGVLIGVIDAGFFGANDSQMLKHLFERNQILGVKDYVNPKKKDYFGERETVSDFHGTEVLNAITGRSFKEKIQVGLATNANFYLARTDSGNREFRREEDNWLAAMEWMDSLGVRLINTSLGYAKGFTNPKESYTPEQMDGKTSVIAKAAKMAVDEKGIILVVSAGNEGDDNSWKIISTPADVDGVIAVGATNEISMKMGYSSIGPEFLSYLKPNVSCFSLFGTSLAAPVITGFVACLLQEQPDLDNRELREILQKSASLYPFGNNFIGYGVPNAKKALNLLAKKSFNDKSPRIVEVNENEKQVEIPVSAGEMVVLFHKKDEAHVLNQESLKAKYNLVSLKRNTSIKQTTVLTAEEVIEIIWKTSTN</sequence>
<keyword evidence="2 5" id="KW-0645">Protease</keyword>
<dbReference type="InterPro" id="IPR050131">
    <property type="entry name" value="Peptidase_S8_subtilisin-like"/>
</dbReference>
<dbReference type="InterPro" id="IPR023828">
    <property type="entry name" value="Peptidase_S8_Ser-AS"/>
</dbReference>
<dbReference type="PROSITE" id="PS51892">
    <property type="entry name" value="SUBTILASE"/>
    <property type="match status" value="1"/>
</dbReference>
<keyword evidence="8" id="KW-1185">Reference proteome</keyword>
<evidence type="ECO:0000313" key="7">
    <source>
        <dbReference type="EMBL" id="AFK05118.1"/>
    </source>
</evidence>
<dbReference type="Proteomes" id="UP000002875">
    <property type="component" value="Chromosome"/>
</dbReference>
<evidence type="ECO:0000256" key="3">
    <source>
        <dbReference type="ARBA" id="ARBA00022801"/>
    </source>
</evidence>
<evidence type="ECO:0000313" key="8">
    <source>
        <dbReference type="Proteomes" id="UP000002875"/>
    </source>
</evidence>
<dbReference type="PRINTS" id="PR00723">
    <property type="entry name" value="SUBTILISIN"/>
</dbReference>
<dbReference type="InterPro" id="IPR000209">
    <property type="entry name" value="Peptidase_S8/S53_dom"/>
</dbReference>
<feature type="active site" description="Charge relay system" evidence="5">
    <location>
        <position position="381"/>
    </location>
</feature>
<reference evidence="7 8" key="1">
    <citation type="submission" date="2011-07" db="EMBL/GenBank/DDBJ databases">
        <title>The complete genome of chromosome of Emticicia oligotrophica DSM 17448.</title>
        <authorList>
            <consortium name="US DOE Joint Genome Institute (JGI-PGF)"/>
            <person name="Lucas S."/>
            <person name="Han J."/>
            <person name="Lapidus A."/>
            <person name="Bruce D."/>
            <person name="Goodwin L."/>
            <person name="Pitluck S."/>
            <person name="Peters L."/>
            <person name="Kyrpides N."/>
            <person name="Mavromatis K."/>
            <person name="Ivanova N."/>
            <person name="Ovchinnikova G."/>
            <person name="Teshima H."/>
            <person name="Detter J.C."/>
            <person name="Tapia R."/>
            <person name="Han C."/>
            <person name="Land M."/>
            <person name="Hauser L."/>
            <person name="Markowitz V."/>
            <person name="Cheng J.-F."/>
            <person name="Hugenholtz P."/>
            <person name="Woyke T."/>
            <person name="Wu D."/>
            <person name="Tindall B."/>
            <person name="Pomrenke H."/>
            <person name="Brambilla E."/>
            <person name="Klenk H.-P."/>
            <person name="Eisen J.A."/>
        </authorList>
    </citation>
    <scope>NUCLEOTIDE SEQUENCE [LARGE SCALE GENOMIC DNA]</scope>
    <source>
        <strain evidence="7 8">DSM 17448</strain>
    </source>
</reference>
<feature type="active site" description="Charge relay system" evidence="5">
    <location>
        <position position="166"/>
    </location>
</feature>
<dbReference type="PANTHER" id="PTHR43806">
    <property type="entry name" value="PEPTIDASE S8"/>
    <property type="match status" value="1"/>
</dbReference>
<evidence type="ECO:0000256" key="5">
    <source>
        <dbReference type="PROSITE-ProRule" id="PRU01240"/>
    </source>
</evidence>
<evidence type="ECO:0000256" key="1">
    <source>
        <dbReference type="ARBA" id="ARBA00011073"/>
    </source>
</evidence>
<organism evidence="7 8">
    <name type="scientific">Emticicia oligotrophica (strain DSM 17448 / CIP 109782 / MTCC 6937 / GPTSA100-15)</name>
    <dbReference type="NCBI Taxonomy" id="929562"/>
    <lineage>
        <taxon>Bacteria</taxon>
        <taxon>Pseudomonadati</taxon>
        <taxon>Bacteroidota</taxon>
        <taxon>Cytophagia</taxon>
        <taxon>Cytophagales</taxon>
        <taxon>Leadbetterellaceae</taxon>
        <taxon>Emticicia</taxon>
    </lineage>
</organism>
<accession>A0ABM5N6R0</accession>
<dbReference type="Gene3D" id="3.40.50.200">
    <property type="entry name" value="Peptidase S8/S53 domain"/>
    <property type="match status" value="1"/>
</dbReference>
<dbReference type="SUPFAM" id="SSF52743">
    <property type="entry name" value="Subtilisin-like"/>
    <property type="match status" value="1"/>
</dbReference>
<gene>
    <name evidence="7" type="ordered locus">Emtol_3993</name>
</gene>
<comment type="similarity">
    <text evidence="1 5">Belongs to the peptidase S8 family.</text>
</comment>
<dbReference type="PANTHER" id="PTHR43806:SF67">
    <property type="entry name" value="EGF-LIKE DOMAIN-CONTAINING PROTEIN"/>
    <property type="match status" value="1"/>
</dbReference>
<dbReference type="InterPro" id="IPR015500">
    <property type="entry name" value="Peptidase_S8_subtilisin-rel"/>
</dbReference>